<dbReference type="InterPro" id="IPR005066">
    <property type="entry name" value="MoCF_OxRdtse_dimer"/>
</dbReference>
<dbReference type="GO" id="GO:0030151">
    <property type="term" value="F:molybdenum ion binding"/>
    <property type="evidence" value="ECO:0007669"/>
    <property type="project" value="InterPro"/>
</dbReference>
<dbReference type="Gene3D" id="3.90.420.10">
    <property type="entry name" value="Oxidoreductase, molybdopterin-binding domain"/>
    <property type="match status" value="1"/>
</dbReference>
<dbReference type="PANTHER" id="PTHR19372:SF7">
    <property type="entry name" value="SULFITE OXIDASE, MITOCHONDRIAL"/>
    <property type="match status" value="1"/>
</dbReference>
<dbReference type="InterPro" id="IPR006311">
    <property type="entry name" value="TAT_signal"/>
</dbReference>
<evidence type="ECO:0000313" key="4">
    <source>
        <dbReference type="Proteomes" id="UP000197025"/>
    </source>
</evidence>
<dbReference type="Pfam" id="PF00174">
    <property type="entry name" value="Oxidored_molyb"/>
    <property type="match status" value="1"/>
</dbReference>
<dbReference type="AlphaFoldDB" id="A0A212RQ09"/>
<evidence type="ECO:0000259" key="2">
    <source>
        <dbReference type="Pfam" id="PF03404"/>
    </source>
</evidence>
<evidence type="ECO:0000259" key="1">
    <source>
        <dbReference type="Pfam" id="PF00174"/>
    </source>
</evidence>
<keyword evidence="4" id="KW-1185">Reference proteome</keyword>
<dbReference type="InterPro" id="IPR036374">
    <property type="entry name" value="OxRdtase_Mopterin-bd_sf"/>
</dbReference>
<dbReference type="PANTHER" id="PTHR19372">
    <property type="entry name" value="SULFITE REDUCTASE"/>
    <property type="match status" value="1"/>
</dbReference>
<dbReference type="SUPFAM" id="SSF81296">
    <property type="entry name" value="E set domains"/>
    <property type="match status" value="1"/>
</dbReference>
<dbReference type="SUPFAM" id="SSF56524">
    <property type="entry name" value="Oxidoreductase molybdopterin-binding domain"/>
    <property type="match status" value="1"/>
</dbReference>
<dbReference type="Proteomes" id="UP000197025">
    <property type="component" value="Unassembled WGS sequence"/>
</dbReference>
<evidence type="ECO:0000313" key="3">
    <source>
        <dbReference type="EMBL" id="SNB74660.1"/>
    </source>
</evidence>
<proteinExistence type="predicted"/>
<protein>
    <submittedName>
        <fullName evidence="3">DMSO/TMAO reductase YedYZ, molybdopterin-dependent catalytic subunit</fullName>
    </submittedName>
</protein>
<dbReference type="RefSeq" id="WP_143597624.1">
    <property type="nucleotide sequence ID" value="NZ_FYEK01000075.1"/>
</dbReference>
<dbReference type="InParanoid" id="A0A212RQ09"/>
<dbReference type="PROSITE" id="PS51257">
    <property type="entry name" value="PROKAR_LIPOPROTEIN"/>
    <property type="match status" value="1"/>
</dbReference>
<reference evidence="4" key="1">
    <citation type="submission" date="2017-06" db="EMBL/GenBank/DDBJ databases">
        <authorList>
            <person name="Varghese N."/>
            <person name="Submissions S."/>
        </authorList>
    </citation>
    <scope>NUCLEOTIDE SEQUENCE [LARGE SCALE GENOMIC DNA]</scope>
    <source>
        <strain evidence="4">JAD2</strain>
    </source>
</reference>
<name>A0A212RQ09_9CHLR</name>
<dbReference type="PROSITE" id="PS51318">
    <property type="entry name" value="TAT"/>
    <property type="match status" value="1"/>
</dbReference>
<dbReference type="EMBL" id="FYEK01000075">
    <property type="protein sequence ID" value="SNB74660.1"/>
    <property type="molecule type" value="Genomic_DNA"/>
</dbReference>
<dbReference type="InterPro" id="IPR000572">
    <property type="entry name" value="OxRdtase_Mopterin-bd_dom"/>
</dbReference>
<dbReference type="OrthoDB" id="9778777at2"/>
<dbReference type="Pfam" id="PF03404">
    <property type="entry name" value="Mo-co_dimer"/>
    <property type="match status" value="1"/>
</dbReference>
<sequence length="353" mass="39588">MPWRRRDVLRWLAGGAIGAAAAACARRLPSPEISPEATPPPTRIPVWLPGPERWEIASPVPITPTREFFEVKYSTIPRVDVETWALEITGEVERPLRLTYPELLAMPAVIEMRTLECISNPVGGDLIGNAVWKGVRMADLLAMAGARATAQEVVLHAADGYHTSIPVELARDPHSLLAYMMNGEVLPLEHGFPLRALWPGRYGMKQPKWITRIELIRGEHIGYWEAQGWSKEAIIQPNSRIDAPRPGMLPPQPVEIYGIAFSGPVGIERVEVSTDDGRTWMEAELIRGPTPYVWTVWRYRWERPEEGEHVLRARVVQRDGRTQPRGRGRLLGGTFPDGTDEQHAVRVVIQRGG</sequence>
<organism evidence="3 4">
    <name type="scientific">Thermoflexus hugenholtzii JAD2</name>
    <dbReference type="NCBI Taxonomy" id="877466"/>
    <lineage>
        <taxon>Bacteria</taxon>
        <taxon>Bacillati</taxon>
        <taxon>Chloroflexota</taxon>
        <taxon>Thermoflexia</taxon>
        <taxon>Thermoflexales</taxon>
        <taxon>Thermoflexaceae</taxon>
        <taxon>Thermoflexus</taxon>
    </lineage>
</organism>
<dbReference type="GO" id="GO:0020037">
    <property type="term" value="F:heme binding"/>
    <property type="evidence" value="ECO:0007669"/>
    <property type="project" value="TreeGrafter"/>
</dbReference>
<dbReference type="InterPro" id="IPR014756">
    <property type="entry name" value="Ig_E-set"/>
</dbReference>
<gene>
    <name evidence="3" type="ORF">SAMN02746019_00017890</name>
</gene>
<dbReference type="GO" id="GO:0043546">
    <property type="term" value="F:molybdopterin cofactor binding"/>
    <property type="evidence" value="ECO:0007669"/>
    <property type="project" value="TreeGrafter"/>
</dbReference>
<dbReference type="GO" id="GO:0006790">
    <property type="term" value="P:sulfur compound metabolic process"/>
    <property type="evidence" value="ECO:0007669"/>
    <property type="project" value="TreeGrafter"/>
</dbReference>
<feature type="domain" description="Moybdenum cofactor oxidoreductase dimerisation" evidence="2">
    <location>
        <begin position="251"/>
        <end position="325"/>
    </location>
</feature>
<feature type="domain" description="Oxidoreductase molybdopterin-binding" evidence="1">
    <location>
        <begin position="75"/>
        <end position="224"/>
    </location>
</feature>
<dbReference type="GO" id="GO:0008482">
    <property type="term" value="F:sulfite oxidase activity"/>
    <property type="evidence" value="ECO:0007669"/>
    <property type="project" value="TreeGrafter"/>
</dbReference>
<accession>A0A212RQ09</accession>
<dbReference type="Gene3D" id="2.60.40.650">
    <property type="match status" value="1"/>
</dbReference>